<organism evidence="1 2">
    <name type="scientific">Meloidogyne enterolobii</name>
    <name type="common">Root-knot nematode worm</name>
    <name type="synonym">Meloidogyne mayaguensis</name>
    <dbReference type="NCBI Taxonomy" id="390850"/>
    <lineage>
        <taxon>Eukaryota</taxon>
        <taxon>Metazoa</taxon>
        <taxon>Ecdysozoa</taxon>
        <taxon>Nematoda</taxon>
        <taxon>Chromadorea</taxon>
        <taxon>Rhabditida</taxon>
        <taxon>Tylenchina</taxon>
        <taxon>Tylenchomorpha</taxon>
        <taxon>Tylenchoidea</taxon>
        <taxon>Meloidogynidae</taxon>
        <taxon>Meloidogyninae</taxon>
        <taxon>Meloidogyne</taxon>
    </lineage>
</organism>
<protein>
    <submittedName>
        <fullName evidence="1">Uncharacterized protein</fullName>
    </submittedName>
</protein>
<evidence type="ECO:0000313" key="1">
    <source>
        <dbReference type="EMBL" id="CAK5071187.1"/>
    </source>
</evidence>
<sequence>MYRILLTVLVNDINFWFLPKISFIISLLIAVRGLLKLNLFIIVNYIYLNLD</sequence>
<comment type="caution">
    <text evidence="1">The sequence shown here is derived from an EMBL/GenBank/DDBJ whole genome shotgun (WGS) entry which is preliminary data.</text>
</comment>
<proteinExistence type="predicted"/>
<name>A0ACB0YZV0_MELEN</name>
<dbReference type="EMBL" id="CAVMJV010000022">
    <property type="protein sequence ID" value="CAK5071187.1"/>
    <property type="molecule type" value="Genomic_DNA"/>
</dbReference>
<keyword evidence="2" id="KW-1185">Reference proteome</keyword>
<gene>
    <name evidence="1" type="ORF">MENTE1834_LOCUS18832</name>
</gene>
<dbReference type="Proteomes" id="UP001497535">
    <property type="component" value="Unassembled WGS sequence"/>
</dbReference>
<evidence type="ECO:0000313" key="2">
    <source>
        <dbReference type="Proteomes" id="UP001497535"/>
    </source>
</evidence>
<reference evidence="1" key="1">
    <citation type="submission" date="2023-11" db="EMBL/GenBank/DDBJ databases">
        <authorList>
            <person name="Poullet M."/>
        </authorList>
    </citation>
    <scope>NUCLEOTIDE SEQUENCE</scope>
    <source>
        <strain evidence="1">E1834</strain>
    </source>
</reference>
<accession>A0ACB0YZV0</accession>